<sequence>MQTLRFVYRIFGLAFALIMISMIPAFAEEPRFATFHETATIFVDQKLSNNVTASVSLQTTSLHEFQIPPALDEKIRNMTDVVAVVITNENQCVLGVQDQICIMINVKRMEGEGGIKAAQEKARLAGDAVIEDVNSFFGFDAEFHSVFIHYDDKTNQALGTAGQVSGRGTVSAVYTAPYQSTDFMFNRISAPLIPSQIRNLGGFYDVAQTLSKDDSSTVTFTIIPQGPISIMQLKVSEKYPNEAKSITQVDPLKYLKVNQLKKSDYYKVGFFPLNSIVHVVILPSDESAEATANNMIEGTIRNNQTVPSDLETGGWFFESNSGKKIEAMYLFGKEFTADGSDLKITFGKETFPIVSGNIGVQEIAILIGIGAAAAGAVVFYLRGMKSK</sequence>
<keyword evidence="1" id="KW-0812">Transmembrane</keyword>
<reference evidence="2 3" key="1">
    <citation type="journal article" date="2016" name="Sci. Rep.">
        <title>A novel ammonia-oxidizing archaeon from wastewater treatment plant: Its enrichment, physiological and genomic characteristics.</title>
        <authorList>
            <person name="Li Y."/>
            <person name="Ding K."/>
            <person name="Wen X."/>
            <person name="Zhang B."/>
            <person name="Shen B."/>
            <person name="Yang Y."/>
        </authorList>
    </citation>
    <scope>NUCLEOTIDE SEQUENCE [LARGE SCALE GENOMIC DNA]</scope>
    <source>
        <strain evidence="2 3">SAT1</strain>
    </source>
</reference>
<evidence type="ECO:0000256" key="1">
    <source>
        <dbReference type="SAM" id="Phobius"/>
    </source>
</evidence>
<organism evidence="2 3">
    <name type="scientific">Candidatus Nitrosotenuis cloacae</name>
    <dbReference type="NCBI Taxonomy" id="1603555"/>
    <lineage>
        <taxon>Archaea</taxon>
        <taxon>Nitrososphaerota</taxon>
        <taxon>Candidatus Nitrosotenuis</taxon>
    </lineage>
</organism>
<accession>A0A3G1B308</accession>
<dbReference type="KEGG" id="tah:SU86_000290"/>
<proteinExistence type="predicted"/>
<dbReference type="Proteomes" id="UP000266745">
    <property type="component" value="Chromosome"/>
</dbReference>
<name>A0A3G1B308_9ARCH</name>
<keyword evidence="1" id="KW-0472">Membrane</keyword>
<protein>
    <submittedName>
        <fullName evidence="2">Uncharacterized protein</fullName>
    </submittedName>
</protein>
<dbReference type="EMBL" id="CP011097">
    <property type="protein sequence ID" value="AJZ76522.1"/>
    <property type="molecule type" value="Genomic_DNA"/>
</dbReference>
<gene>
    <name evidence="2" type="ORF">SU86_000290</name>
</gene>
<keyword evidence="3" id="KW-1185">Reference proteome</keyword>
<evidence type="ECO:0000313" key="3">
    <source>
        <dbReference type="Proteomes" id="UP000266745"/>
    </source>
</evidence>
<keyword evidence="1" id="KW-1133">Transmembrane helix</keyword>
<feature type="transmembrane region" description="Helical" evidence="1">
    <location>
        <begin position="363"/>
        <end position="381"/>
    </location>
</feature>
<dbReference type="AlphaFoldDB" id="A0A3G1B308"/>
<evidence type="ECO:0000313" key="2">
    <source>
        <dbReference type="EMBL" id="AJZ76522.1"/>
    </source>
</evidence>